<keyword evidence="2" id="KW-1185">Reference proteome</keyword>
<dbReference type="Proteomes" id="UP000789572">
    <property type="component" value="Unassembled WGS sequence"/>
</dbReference>
<accession>A0A9N9EHU0</accession>
<reference evidence="1" key="1">
    <citation type="submission" date="2021-06" db="EMBL/GenBank/DDBJ databases">
        <authorList>
            <person name="Kallberg Y."/>
            <person name="Tangrot J."/>
            <person name="Rosling A."/>
        </authorList>
    </citation>
    <scope>NUCLEOTIDE SEQUENCE</scope>
    <source>
        <strain evidence="1">IA702</strain>
    </source>
</reference>
<proteinExistence type="predicted"/>
<dbReference type="EMBL" id="CAJVPJ010007465">
    <property type="protein sequence ID" value="CAG8675694.1"/>
    <property type="molecule type" value="Genomic_DNA"/>
</dbReference>
<organism evidence="1 2">
    <name type="scientific">Paraglomus occultum</name>
    <dbReference type="NCBI Taxonomy" id="144539"/>
    <lineage>
        <taxon>Eukaryota</taxon>
        <taxon>Fungi</taxon>
        <taxon>Fungi incertae sedis</taxon>
        <taxon>Mucoromycota</taxon>
        <taxon>Glomeromycotina</taxon>
        <taxon>Glomeromycetes</taxon>
        <taxon>Paraglomerales</taxon>
        <taxon>Paraglomeraceae</taxon>
        <taxon>Paraglomus</taxon>
    </lineage>
</organism>
<name>A0A9N9EHU0_9GLOM</name>
<feature type="non-terminal residue" evidence="1">
    <location>
        <position position="1"/>
    </location>
</feature>
<protein>
    <submittedName>
        <fullName evidence="1">957_t:CDS:1</fullName>
    </submittedName>
</protein>
<gene>
    <name evidence="1" type="ORF">POCULU_LOCUS11219</name>
</gene>
<evidence type="ECO:0000313" key="1">
    <source>
        <dbReference type="EMBL" id="CAG8675694.1"/>
    </source>
</evidence>
<dbReference type="AlphaFoldDB" id="A0A9N9EHU0"/>
<evidence type="ECO:0000313" key="2">
    <source>
        <dbReference type="Proteomes" id="UP000789572"/>
    </source>
</evidence>
<sequence>IKERKITTSGFSPTINSLLINFGTTGAGMHEYVAELQVGKKYYFNGGNLENAKILTGNKLDINNSADKIPEIRVFNEEGEIITHGPVTPKKPLSSTIKDKILRNLDKISFDQAGHLANAELLKNPQNEYGTQQKEKAGVYQIKIDNEEINLRDFDRLENEKNWFEIRDAIVNGIKQNISD</sequence>
<dbReference type="OrthoDB" id="10492097at2759"/>
<comment type="caution">
    <text evidence="1">The sequence shown here is derived from an EMBL/GenBank/DDBJ whole genome shotgun (WGS) entry which is preliminary data.</text>
</comment>